<evidence type="ECO:0000313" key="3">
    <source>
        <dbReference type="EMBL" id="KAH3735635.1"/>
    </source>
</evidence>
<evidence type="ECO:0000256" key="2">
    <source>
        <dbReference type="SAM" id="SignalP"/>
    </source>
</evidence>
<feature type="signal peptide" evidence="2">
    <location>
        <begin position="1"/>
        <end position="26"/>
    </location>
</feature>
<proteinExistence type="predicted"/>
<organism evidence="3 4">
    <name type="scientific">Dreissena polymorpha</name>
    <name type="common">Zebra mussel</name>
    <name type="synonym">Mytilus polymorpha</name>
    <dbReference type="NCBI Taxonomy" id="45954"/>
    <lineage>
        <taxon>Eukaryota</taxon>
        <taxon>Metazoa</taxon>
        <taxon>Spiralia</taxon>
        <taxon>Lophotrochozoa</taxon>
        <taxon>Mollusca</taxon>
        <taxon>Bivalvia</taxon>
        <taxon>Autobranchia</taxon>
        <taxon>Heteroconchia</taxon>
        <taxon>Euheterodonta</taxon>
        <taxon>Imparidentia</taxon>
        <taxon>Neoheterodontei</taxon>
        <taxon>Myida</taxon>
        <taxon>Dreissenoidea</taxon>
        <taxon>Dreissenidae</taxon>
        <taxon>Dreissena</taxon>
    </lineage>
</organism>
<evidence type="ECO:0000313" key="4">
    <source>
        <dbReference type="Proteomes" id="UP000828390"/>
    </source>
</evidence>
<comment type="caution">
    <text evidence="3">The sequence shown here is derived from an EMBL/GenBank/DDBJ whole genome shotgun (WGS) entry which is preliminary data.</text>
</comment>
<gene>
    <name evidence="3" type="ORF">DPMN_042170</name>
</gene>
<keyword evidence="1" id="KW-0812">Transmembrane</keyword>
<feature type="chain" id="PRO_5039038345" evidence="2">
    <location>
        <begin position="27"/>
        <end position="717"/>
    </location>
</feature>
<reference evidence="3" key="1">
    <citation type="journal article" date="2019" name="bioRxiv">
        <title>The Genome of the Zebra Mussel, Dreissena polymorpha: A Resource for Invasive Species Research.</title>
        <authorList>
            <person name="McCartney M.A."/>
            <person name="Auch B."/>
            <person name="Kono T."/>
            <person name="Mallez S."/>
            <person name="Zhang Y."/>
            <person name="Obille A."/>
            <person name="Becker A."/>
            <person name="Abrahante J.E."/>
            <person name="Garbe J."/>
            <person name="Badalamenti J.P."/>
            <person name="Herman A."/>
            <person name="Mangelson H."/>
            <person name="Liachko I."/>
            <person name="Sullivan S."/>
            <person name="Sone E.D."/>
            <person name="Koren S."/>
            <person name="Silverstein K.A.T."/>
            <person name="Beckman K.B."/>
            <person name="Gohl D.M."/>
        </authorList>
    </citation>
    <scope>NUCLEOTIDE SEQUENCE</scope>
    <source>
        <strain evidence="3">Duluth1</strain>
        <tissue evidence="3">Whole animal</tissue>
    </source>
</reference>
<keyword evidence="1" id="KW-1133">Transmembrane helix</keyword>
<protein>
    <submittedName>
        <fullName evidence="3">Uncharacterized protein</fullName>
    </submittedName>
</protein>
<accession>A0A9D4D0C1</accession>
<name>A0A9D4D0C1_DREPO</name>
<evidence type="ECO:0000256" key="1">
    <source>
        <dbReference type="SAM" id="Phobius"/>
    </source>
</evidence>
<reference evidence="3" key="2">
    <citation type="submission" date="2020-11" db="EMBL/GenBank/DDBJ databases">
        <authorList>
            <person name="McCartney M.A."/>
            <person name="Auch B."/>
            <person name="Kono T."/>
            <person name="Mallez S."/>
            <person name="Becker A."/>
            <person name="Gohl D.M."/>
            <person name="Silverstein K.A.T."/>
            <person name="Koren S."/>
            <person name="Bechman K.B."/>
            <person name="Herman A."/>
            <person name="Abrahante J.E."/>
            <person name="Garbe J."/>
        </authorList>
    </citation>
    <scope>NUCLEOTIDE SEQUENCE</scope>
    <source>
        <strain evidence="3">Duluth1</strain>
        <tissue evidence="3">Whole animal</tissue>
    </source>
</reference>
<keyword evidence="4" id="KW-1185">Reference proteome</keyword>
<sequence>MKMHRQCVIVVQLCLLLGLLTLGVKTDSIGVRFCHEDKVDDHYAGLLAHFNASSRVIKDGIKDAQLNGEFTCTCTITAEEDIALLYVWSKVAAISQDCNKHINVNTDADSVKFSGCWDSPKESLSQIPAGQQIRLILKTSTEQLHDDDYAIYIHVAPETGTKLTLSCQLPEPSVSIAITTDTTMDTFIALSNITANVTTTSTVPIVQTSRKKAVVVGVAVTSGLIVLALISCLAFCIVRRFRRKNQPKDDEVNVGCRTDENSGFKHALSRKMTTFYNKIRVDRPLPSIPKSIRRLKQRPLPIDLRELRQSGVYNSIKETSHPIETNGSSSHLDAHKPVVMSQGRSAGVMNSLDRLKVHGLALNKNKLKNEAIVKYPLSAKSTQSDVADAVAVKEAKDIAHKMCCRENDYDEPACYITHVGEPIDDAIESNCYMNTVQKVDHGFRKFDQNHLKTPGGGIQKESLKIIGKSGSSERLCSVSLCSGVSTPVNCVDRGDLDNSNFYVHPGKVALVETCDYSAKVYENLAFETHEQTGEIATTENTRVQGSNDEGHVGKMPVVTVDSCGYVPMGEMNRDATACGSSASEITPDLMLLAVSGHCNSESDTCYSEDDEVSSPFASTSFATLQTGSHVSSSDVLSIPARKSKRLDSGYQSDTSKCITMLNATPDDLFPNLIQFRGIDASLKRSAPLANPDGNHGRGKVKVKRYIRPKAAQTDISP</sequence>
<keyword evidence="2" id="KW-0732">Signal</keyword>
<dbReference type="AlphaFoldDB" id="A0A9D4D0C1"/>
<feature type="transmembrane region" description="Helical" evidence="1">
    <location>
        <begin position="213"/>
        <end position="238"/>
    </location>
</feature>
<dbReference type="EMBL" id="JAIWYP010000011">
    <property type="protein sequence ID" value="KAH3735635.1"/>
    <property type="molecule type" value="Genomic_DNA"/>
</dbReference>
<dbReference type="Proteomes" id="UP000828390">
    <property type="component" value="Unassembled WGS sequence"/>
</dbReference>
<keyword evidence="1" id="KW-0472">Membrane</keyword>